<dbReference type="EMBL" id="SNRW01003309">
    <property type="protein sequence ID" value="KAA6390192.1"/>
    <property type="molecule type" value="Genomic_DNA"/>
</dbReference>
<dbReference type="InterPro" id="IPR011050">
    <property type="entry name" value="Pectin_lyase_fold/virulence"/>
</dbReference>
<feature type="chain" id="PRO_5023836031" description="Right handed beta helix domain-containing protein" evidence="1">
    <location>
        <begin position="17"/>
        <end position="322"/>
    </location>
</feature>
<gene>
    <name evidence="2" type="ORF">EZS28_014283</name>
</gene>
<evidence type="ECO:0000313" key="2">
    <source>
        <dbReference type="EMBL" id="KAA6390192.1"/>
    </source>
</evidence>
<proteinExistence type="predicted"/>
<protein>
    <recommendedName>
        <fullName evidence="4">Right handed beta helix domain-containing protein</fullName>
    </recommendedName>
</protein>
<reference evidence="2 3" key="1">
    <citation type="submission" date="2019-03" db="EMBL/GenBank/DDBJ databases">
        <title>Single cell metagenomics reveals metabolic interactions within the superorganism composed of flagellate Streblomastix strix and complex community of Bacteroidetes bacteria on its surface.</title>
        <authorList>
            <person name="Treitli S.C."/>
            <person name="Kolisko M."/>
            <person name="Husnik F."/>
            <person name="Keeling P."/>
            <person name="Hampl V."/>
        </authorList>
    </citation>
    <scope>NUCLEOTIDE SEQUENCE [LARGE SCALE GENOMIC DNA]</scope>
    <source>
        <strain evidence="2">ST1C</strain>
    </source>
</reference>
<accession>A0A5J4W688</accession>
<name>A0A5J4W688_9EUKA</name>
<organism evidence="2 3">
    <name type="scientific">Streblomastix strix</name>
    <dbReference type="NCBI Taxonomy" id="222440"/>
    <lineage>
        <taxon>Eukaryota</taxon>
        <taxon>Metamonada</taxon>
        <taxon>Preaxostyla</taxon>
        <taxon>Oxymonadida</taxon>
        <taxon>Streblomastigidae</taxon>
        <taxon>Streblomastix</taxon>
    </lineage>
</organism>
<keyword evidence="1" id="KW-0732">Signal</keyword>
<dbReference type="Proteomes" id="UP000324800">
    <property type="component" value="Unassembled WGS sequence"/>
</dbReference>
<evidence type="ECO:0008006" key="4">
    <source>
        <dbReference type="Google" id="ProtNLM"/>
    </source>
</evidence>
<evidence type="ECO:0000256" key="1">
    <source>
        <dbReference type="SAM" id="SignalP"/>
    </source>
</evidence>
<feature type="signal peptide" evidence="1">
    <location>
        <begin position="1"/>
        <end position="16"/>
    </location>
</feature>
<comment type="caution">
    <text evidence="2">The sequence shown here is derived from an EMBL/GenBank/DDBJ whole genome shotgun (WGS) entry which is preliminary data.</text>
</comment>
<evidence type="ECO:0000313" key="3">
    <source>
        <dbReference type="Proteomes" id="UP000324800"/>
    </source>
</evidence>
<dbReference type="SUPFAM" id="SSF51126">
    <property type="entry name" value="Pectin lyase-like"/>
    <property type="match status" value="1"/>
</dbReference>
<dbReference type="AlphaFoldDB" id="A0A5J4W688"/>
<sequence>MLFRLAFVLTILQCNAFEVPNADTVIVQSQGGTGETPCGTPSQPCNSLYAAFASIGLDVNNPTRVDLKDQSIVEAALNLGYKNVIIEPQTLTKISGRSDLGRPLLTVTSYSVFQARQLDFTHFAATENQPLIFLNSSSTITLNNCSFSPQSLLKDRHQLQPFISVQSGDLALNDVHFSSIVFESCGAISSQVSGFFNKLNIIRCVFTHVTRISGQGSAIDAKMGSNDVNIFESQFIGDVDDTPEQEGELQCLWNSAQVHIQTGNLSVVGSSFRYLKEGALSLDTTQATITSSSSFTQNSPLLPSYSSFRRSIIIYRRGIRIV</sequence>